<dbReference type="SMART" id="SM00530">
    <property type="entry name" value="HTH_XRE"/>
    <property type="match status" value="1"/>
</dbReference>
<evidence type="ECO:0000313" key="4">
    <source>
        <dbReference type="EMBL" id="SHJ24491.1"/>
    </source>
</evidence>
<dbReference type="CDD" id="cd00093">
    <property type="entry name" value="HTH_XRE"/>
    <property type="match status" value="1"/>
</dbReference>
<dbReference type="GO" id="GO:0003677">
    <property type="term" value="F:DNA binding"/>
    <property type="evidence" value="ECO:0007669"/>
    <property type="project" value="InterPro"/>
</dbReference>
<dbReference type="KEGG" id="civ:IMZ16_09800"/>
<dbReference type="EMBL" id="FQYI01000016">
    <property type="protein sequence ID" value="SHJ24491.1"/>
    <property type="molecule type" value="Genomic_DNA"/>
</dbReference>
<name>A0A1M6HQM4_9FLAO</name>
<sequence>MIKNETQYEAIMARIDELLKIVDDQTPATDKNMIELMLLSDAVEVYENIHYPIATPSLVDTIKFKMHEMNLTQAKLAELLGVSAPRISEYLSGKSEPTLQVAKNIHKKLNISANIILQ</sequence>
<dbReference type="SUPFAM" id="SSF47413">
    <property type="entry name" value="lambda repressor-like DNA-binding domains"/>
    <property type="match status" value="1"/>
</dbReference>
<dbReference type="RefSeq" id="WP_073180981.1">
    <property type="nucleotide sequence ID" value="NZ_CP063145.1"/>
</dbReference>
<dbReference type="Pfam" id="PF01381">
    <property type="entry name" value="HTH_3"/>
    <property type="match status" value="1"/>
</dbReference>
<dbReference type="Proteomes" id="UP000184335">
    <property type="component" value="Unassembled WGS sequence"/>
</dbReference>
<dbReference type="EMBL" id="CP063145">
    <property type="protein sequence ID" value="QOR73437.1"/>
    <property type="molecule type" value="Genomic_DNA"/>
</dbReference>
<reference evidence="2 6" key="2">
    <citation type="submission" date="2020-10" db="EMBL/GenBank/DDBJ databases">
        <title>Complete genome of Cruoricapor ignavus strain M1214 isolated from the blood culture of a febrile patient.</title>
        <authorList>
            <person name="Guglielmino C.J.D."/>
        </authorList>
    </citation>
    <scope>NUCLEOTIDE SEQUENCE [LARGE SCALE GENOMIC DNA]</scope>
    <source>
        <strain evidence="2 6">M1214</strain>
    </source>
</reference>
<proteinExistence type="predicted"/>
<accession>A0A1M6HQM4</accession>
<dbReference type="InterPro" id="IPR001387">
    <property type="entry name" value="Cro/C1-type_HTH"/>
</dbReference>
<dbReference type="STRING" id="1118202.SAMN05443429_1164"/>
<evidence type="ECO:0000313" key="6">
    <source>
        <dbReference type="Proteomes" id="UP000593605"/>
    </source>
</evidence>
<evidence type="ECO:0000313" key="5">
    <source>
        <dbReference type="Proteomes" id="UP000184335"/>
    </source>
</evidence>
<dbReference type="KEGG" id="civ:IMZ16_07845"/>
<evidence type="ECO:0000259" key="1">
    <source>
        <dbReference type="PROSITE" id="PS50943"/>
    </source>
</evidence>
<reference evidence="4 5" key="1">
    <citation type="submission" date="2016-11" db="EMBL/GenBank/DDBJ databases">
        <authorList>
            <person name="Jaros S."/>
            <person name="Januszkiewicz K."/>
            <person name="Wedrychowicz H."/>
        </authorList>
    </citation>
    <scope>NUCLEOTIDE SEQUENCE [LARGE SCALE GENOMIC DNA]</scope>
    <source>
        <strain evidence="4 5">DSM 25479</strain>
    </source>
</reference>
<keyword evidence="5" id="KW-1185">Reference proteome</keyword>
<gene>
    <name evidence="2" type="ORF">IMZ16_07845</name>
    <name evidence="3" type="ORF">IMZ16_09800</name>
    <name evidence="4" type="ORF">SAMN05443429_1164</name>
</gene>
<feature type="domain" description="HTH cro/C1-type" evidence="1">
    <location>
        <begin position="62"/>
        <end position="116"/>
    </location>
</feature>
<evidence type="ECO:0000313" key="2">
    <source>
        <dbReference type="EMBL" id="QOR73437.1"/>
    </source>
</evidence>
<evidence type="ECO:0000313" key="3">
    <source>
        <dbReference type="EMBL" id="QOR73785.1"/>
    </source>
</evidence>
<dbReference type="InterPro" id="IPR010982">
    <property type="entry name" value="Lambda_DNA-bd_dom_sf"/>
</dbReference>
<organism evidence="4 5">
    <name type="scientific">Cruoricaptor ignavus</name>
    <dbReference type="NCBI Taxonomy" id="1118202"/>
    <lineage>
        <taxon>Bacteria</taxon>
        <taxon>Pseudomonadati</taxon>
        <taxon>Bacteroidota</taxon>
        <taxon>Flavobacteriia</taxon>
        <taxon>Flavobacteriales</taxon>
        <taxon>Weeksellaceae</taxon>
        <taxon>Cruoricaptor</taxon>
    </lineage>
</organism>
<dbReference type="Gene3D" id="1.10.260.40">
    <property type="entry name" value="lambda repressor-like DNA-binding domains"/>
    <property type="match status" value="1"/>
</dbReference>
<protein>
    <submittedName>
        <fullName evidence="4">HTH-type transcriptional regulator / antitoxin HigA</fullName>
    </submittedName>
    <submittedName>
        <fullName evidence="2">Helix-turn-helix domain-containing protein</fullName>
    </submittedName>
</protein>
<dbReference type="AlphaFoldDB" id="A0A1M6HQM4"/>
<dbReference type="PROSITE" id="PS50943">
    <property type="entry name" value="HTH_CROC1"/>
    <property type="match status" value="1"/>
</dbReference>
<dbReference type="OrthoDB" id="9796786at2"/>
<dbReference type="EMBL" id="CP063145">
    <property type="protein sequence ID" value="QOR73785.1"/>
    <property type="molecule type" value="Genomic_DNA"/>
</dbReference>
<dbReference type="Proteomes" id="UP000593605">
    <property type="component" value="Chromosome"/>
</dbReference>